<proteinExistence type="predicted"/>
<organism evidence="1 2">
    <name type="scientific">Phytophthora megakarya</name>
    <dbReference type="NCBI Taxonomy" id="4795"/>
    <lineage>
        <taxon>Eukaryota</taxon>
        <taxon>Sar</taxon>
        <taxon>Stramenopiles</taxon>
        <taxon>Oomycota</taxon>
        <taxon>Peronosporomycetes</taxon>
        <taxon>Peronosporales</taxon>
        <taxon>Peronosporaceae</taxon>
        <taxon>Phytophthora</taxon>
    </lineage>
</organism>
<dbReference type="STRING" id="4795.A0A225V008"/>
<dbReference type="Proteomes" id="UP000198211">
    <property type="component" value="Unassembled WGS sequence"/>
</dbReference>
<evidence type="ECO:0000313" key="2">
    <source>
        <dbReference type="Proteomes" id="UP000198211"/>
    </source>
</evidence>
<sequence length="128" mass="14858">HVHPSTVSHCLYSHFKLGYSRSRLTHVFNKTEHTSEDIHDAWLFDYYQHYPLSYLDDAQIAFKKAHDPESSKASSWRIIFVEKLSHVDWGRQNFVFLMSCPLPTEGCLECKASMATLCENLRLPSMPP</sequence>
<name>A0A225V008_9STRA</name>
<accession>A0A225V008</accession>
<comment type="caution">
    <text evidence="1">The sequence shown here is derived from an EMBL/GenBank/DDBJ whole genome shotgun (WGS) entry which is preliminary data.</text>
</comment>
<evidence type="ECO:0000313" key="1">
    <source>
        <dbReference type="EMBL" id="OWY98760.1"/>
    </source>
</evidence>
<gene>
    <name evidence="1" type="ORF">PHMEG_00030397</name>
</gene>
<reference evidence="2" key="1">
    <citation type="submission" date="2017-03" db="EMBL/GenBank/DDBJ databases">
        <title>Phytopthora megakarya and P. palmivora, two closely related causual agents of cacao black pod achieved similar genome size and gene model numbers by different mechanisms.</title>
        <authorList>
            <person name="Ali S."/>
            <person name="Shao J."/>
            <person name="Larry D.J."/>
            <person name="Kronmiller B."/>
            <person name="Shen D."/>
            <person name="Strem M.D."/>
            <person name="Melnick R.L."/>
            <person name="Guiltinan M.J."/>
            <person name="Tyler B.M."/>
            <person name="Meinhardt L.W."/>
            <person name="Bailey B.A."/>
        </authorList>
    </citation>
    <scope>NUCLEOTIDE SEQUENCE [LARGE SCALE GENOMIC DNA]</scope>
    <source>
        <strain evidence="2">zdho120</strain>
    </source>
</reference>
<dbReference type="AlphaFoldDB" id="A0A225V008"/>
<dbReference type="EMBL" id="NBNE01009104">
    <property type="protein sequence ID" value="OWY98760.1"/>
    <property type="molecule type" value="Genomic_DNA"/>
</dbReference>
<feature type="non-terminal residue" evidence="1">
    <location>
        <position position="1"/>
    </location>
</feature>
<keyword evidence="2" id="KW-1185">Reference proteome</keyword>
<protein>
    <submittedName>
        <fullName evidence="1">Uncharacterized protein</fullName>
    </submittedName>
</protein>